<evidence type="ECO:0008006" key="6">
    <source>
        <dbReference type="Google" id="ProtNLM"/>
    </source>
</evidence>
<evidence type="ECO:0000256" key="3">
    <source>
        <dbReference type="SAM" id="Phobius"/>
    </source>
</evidence>
<dbReference type="Pfam" id="PF02685">
    <property type="entry name" value="Glucokinase"/>
    <property type="match status" value="1"/>
</dbReference>
<evidence type="ECO:0000313" key="4">
    <source>
        <dbReference type="EMBL" id="EGR27633.1"/>
    </source>
</evidence>
<dbReference type="Proteomes" id="UP000008983">
    <property type="component" value="Unassembled WGS sequence"/>
</dbReference>
<keyword evidence="3" id="KW-0812">Transmembrane</keyword>
<evidence type="ECO:0000313" key="5">
    <source>
        <dbReference type="Proteomes" id="UP000008983"/>
    </source>
</evidence>
<dbReference type="EMBL" id="GL984346">
    <property type="protein sequence ID" value="EGR27633.1"/>
    <property type="molecule type" value="Genomic_DNA"/>
</dbReference>
<keyword evidence="5" id="KW-1185">Reference proteome</keyword>
<gene>
    <name evidence="4" type="ORF">IMG5_192880</name>
</gene>
<dbReference type="STRING" id="857967.G0R4I2"/>
<keyword evidence="3" id="KW-1133">Transmembrane helix</keyword>
<accession>G0R4I2</accession>
<keyword evidence="3" id="KW-0472">Membrane</keyword>
<proteinExistence type="predicted"/>
<protein>
    <recommendedName>
        <fullName evidence="6">Glucokinase</fullName>
    </recommendedName>
</protein>
<reference evidence="4 5" key="1">
    <citation type="submission" date="2011-07" db="EMBL/GenBank/DDBJ databases">
        <authorList>
            <person name="Coyne R."/>
            <person name="Brami D."/>
            <person name="Johnson J."/>
            <person name="Hostetler J."/>
            <person name="Hannick L."/>
            <person name="Clark T."/>
            <person name="Cassidy-Hanley D."/>
            <person name="Inman J."/>
        </authorList>
    </citation>
    <scope>NUCLEOTIDE SEQUENCE [LARGE SCALE GENOMIC DNA]</scope>
    <source>
        <strain evidence="4 5">G5</strain>
    </source>
</reference>
<dbReference type="InterPro" id="IPR043129">
    <property type="entry name" value="ATPase_NBD"/>
</dbReference>
<dbReference type="PANTHER" id="PTHR47363:SF1">
    <property type="entry name" value="GLUCOKINASE"/>
    <property type="match status" value="1"/>
</dbReference>
<dbReference type="AlphaFoldDB" id="G0R4I2"/>
<dbReference type="eggNOG" id="ENOG502QSB1">
    <property type="taxonomic scope" value="Eukaryota"/>
</dbReference>
<keyword evidence="1" id="KW-0808">Transferase</keyword>
<feature type="transmembrane region" description="Helical" evidence="3">
    <location>
        <begin position="235"/>
        <end position="255"/>
    </location>
</feature>
<dbReference type="GeneID" id="14903700"/>
<dbReference type="GO" id="GO:0006096">
    <property type="term" value="P:glycolytic process"/>
    <property type="evidence" value="ECO:0007669"/>
    <property type="project" value="InterPro"/>
</dbReference>
<dbReference type="RefSeq" id="XP_004025085.1">
    <property type="nucleotide sequence ID" value="XM_004025036.1"/>
</dbReference>
<evidence type="ECO:0000256" key="2">
    <source>
        <dbReference type="ARBA" id="ARBA00022777"/>
    </source>
</evidence>
<dbReference type="GO" id="GO:0005536">
    <property type="term" value="F:D-glucose binding"/>
    <property type="evidence" value="ECO:0007669"/>
    <property type="project" value="InterPro"/>
</dbReference>
<dbReference type="OrthoDB" id="10251652at2759"/>
<dbReference type="GO" id="GO:0005524">
    <property type="term" value="F:ATP binding"/>
    <property type="evidence" value="ECO:0007669"/>
    <property type="project" value="InterPro"/>
</dbReference>
<dbReference type="GO" id="GO:0004340">
    <property type="term" value="F:glucokinase activity"/>
    <property type="evidence" value="ECO:0007669"/>
    <property type="project" value="InterPro"/>
</dbReference>
<dbReference type="InParanoid" id="G0R4I2"/>
<organism evidence="4 5">
    <name type="scientific">Ichthyophthirius multifiliis</name>
    <name type="common">White spot disease agent</name>
    <name type="synonym">Ich</name>
    <dbReference type="NCBI Taxonomy" id="5932"/>
    <lineage>
        <taxon>Eukaryota</taxon>
        <taxon>Sar</taxon>
        <taxon>Alveolata</taxon>
        <taxon>Ciliophora</taxon>
        <taxon>Intramacronucleata</taxon>
        <taxon>Oligohymenophorea</taxon>
        <taxon>Hymenostomatida</taxon>
        <taxon>Ophryoglenina</taxon>
        <taxon>Ichthyophthirius</taxon>
    </lineage>
</organism>
<dbReference type="PANTHER" id="PTHR47363">
    <property type="entry name" value="GLUCOKINASE"/>
    <property type="match status" value="1"/>
</dbReference>
<name>G0R4I2_ICHMU</name>
<dbReference type="InterPro" id="IPR003836">
    <property type="entry name" value="Glucokinase"/>
</dbReference>
<dbReference type="Gene3D" id="3.40.367.20">
    <property type="match status" value="1"/>
</dbReference>
<sequence length="306" mass="35287">MLLTGQKQQVKQKFPINKYIYKLGNDLAKQFNMKKFQLFNDFEIASYACLNLNETELIQINDAQPINNKIKSVCGPGTGLGVSMIVPHQKYQGSDEYVYQVWPGEGGHCSFPAVTQLQQEFHEFLLQYHNDKTAIALEYVFAGPCIPFMYQFFKLKYPDAELVCENNEGENLFDLDNYLKKVHSSDSKERETAHFPSHRIIQYGVNEEDQICHEVVKLFISIYENAIGDIAIRTLSYSGIYLVGSMTIAILPYLLKNRKQFMKEYIDNRPYLKNIFSKIPIYVVRNVEMGLDGAFFVTKQMAINSE</sequence>
<keyword evidence="2" id="KW-0418">Kinase</keyword>
<dbReference type="CDD" id="cd24008">
    <property type="entry name" value="ASKHA_NBD_GLK"/>
    <property type="match status" value="1"/>
</dbReference>
<dbReference type="OMA" id="QAFCGFM"/>
<evidence type="ECO:0000256" key="1">
    <source>
        <dbReference type="ARBA" id="ARBA00022679"/>
    </source>
</evidence>
<dbReference type="SUPFAM" id="SSF53067">
    <property type="entry name" value="Actin-like ATPase domain"/>
    <property type="match status" value="1"/>
</dbReference>